<organism evidence="6 7">
    <name type="scientific">Chitinasiproducens palmae</name>
    <dbReference type="NCBI Taxonomy" id="1770053"/>
    <lineage>
        <taxon>Bacteria</taxon>
        <taxon>Pseudomonadati</taxon>
        <taxon>Pseudomonadota</taxon>
        <taxon>Betaproteobacteria</taxon>
        <taxon>Burkholderiales</taxon>
        <taxon>Burkholderiaceae</taxon>
        <taxon>Chitinasiproducens</taxon>
    </lineage>
</organism>
<feature type="compositionally biased region" description="Polar residues" evidence="4">
    <location>
        <begin position="360"/>
        <end position="381"/>
    </location>
</feature>
<dbReference type="RefSeq" id="WP_235837944.1">
    <property type="nucleotide sequence ID" value="NZ_FNLO01000007.1"/>
</dbReference>
<feature type="compositionally biased region" description="Polar residues" evidence="4">
    <location>
        <begin position="39"/>
        <end position="49"/>
    </location>
</feature>
<evidence type="ECO:0000313" key="6">
    <source>
        <dbReference type="EMBL" id="SDV49127.1"/>
    </source>
</evidence>
<dbReference type="STRING" id="1770053.SAMN05216551_10787"/>
<sequence length="381" mass="40866">MTETVTSRRAQGSTLPDSTTMLDDGLAFGERGNAGADQAGTTLQPAVSTTPAAPWHANAAAGPAPLRAARISVVVLTYNRLHEVQQTVARLKALHPAVPLIVVDNGSSDGTAKQLQRLHPDITVVALPENLGAAGRNAGVARVTTDYVAFCDDDTWWAAGSLETAANLLDAHREIAVLSSAIAVGASEAEDETCRLMSASPLAAEGMPGPLLIGYMAGASVFRVCAFREVGGYTDRLFIGGEEELVALDLLEAGWSIVYAPMLLVHHHPSAWRDAPRRMRLLARNAVWVAAMRLPFGTALRRLARALRVMARERVLWRGLRDLFAGLPWALRQRRRVSRRVQSMLDRVAASERDGRGVRTTAQGRSDSVTGGRSARDASTA</sequence>
<dbReference type="GO" id="GO:0016757">
    <property type="term" value="F:glycosyltransferase activity"/>
    <property type="evidence" value="ECO:0007669"/>
    <property type="project" value="UniProtKB-KW"/>
</dbReference>
<keyword evidence="2" id="KW-0328">Glycosyltransferase</keyword>
<reference evidence="7" key="1">
    <citation type="submission" date="2016-09" db="EMBL/GenBank/DDBJ databases">
        <authorList>
            <person name="Varghese N."/>
            <person name="Submissions S."/>
        </authorList>
    </citation>
    <scope>NUCLEOTIDE SEQUENCE [LARGE SCALE GENOMIC DNA]</scope>
    <source>
        <strain evidence="7">JS23</strain>
    </source>
</reference>
<dbReference type="EMBL" id="FNLO01000007">
    <property type="protein sequence ID" value="SDV49127.1"/>
    <property type="molecule type" value="Genomic_DNA"/>
</dbReference>
<dbReference type="AlphaFoldDB" id="A0A1H2PQQ1"/>
<evidence type="ECO:0000256" key="1">
    <source>
        <dbReference type="ARBA" id="ARBA00006739"/>
    </source>
</evidence>
<feature type="region of interest" description="Disordered" evidence="4">
    <location>
        <begin position="1"/>
        <end position="49"/>
    </location>
</feature>
<dbReference type="Gene3D" id="3.90.550.10">
    <property type="entry name" value="Spore Coat Polysaccharide Biosynthesis Protein SpsA, Chain A"/>
    <property type="match status" value="1"/>
</dbReference>
<proteinExistence type="inferred from homology"/>
<dbReference type="SUPFAM" id="SSF53448">
    <property type="entry name" value="Nucleotide-diphospho-sugar transferases"/>
    <property type="match status" value="1"/>
</dbReference>
<keyword evidence="7" id="KW-1185">Reference proteome</keyword>
<dbReference type="InterPro" id="IPR001173">
    <property type="entry name" value="Glyco_trans_2-like"/>
</dbReference>
<dbReference type="Proteomes" id="UP000243719">
    <property type="component" value="Unassembled WGS sequence"/>
</dbReference>
<evidence type="ECO:0000256" key="2">
    <source>
        <dbReference type="ARBA" id="ARBA00022676"/>
    </source>
</evidence>
<protein>
    <submittedName>
        <fullName evidence="6">Glycosyltransferase, GT2 family</fullName>
    </submittedName>
</protein>
<evidence type="ECO:0000259" key="5">
    <source>
        <dbReference type="Pfam" id="PF00535"/>
    </source>
</evidence>
<dbReference type="PANTHER" id="PTHR43179">
    <property type="entry name" value="RHAMNOSYLTRANSFERASE WBBL"/>
    <property type="match status" value="1"/>
</dbReference>
<keyword evidence="3 6" id="KW-0808">Transferase</keyword>
<name>A0A1H2PQQ1_9BURK</name>
<comment type="similarity">
    <text evidence="1">Belongs to the glycosyltransferase 2 family.</text>
</comment>
<accession>A0A1H2PQQ1</accession>
<evidence type="ECO:0000256" key="3">
    <source>
        <dbReference type="ARBA" id="ARBA00022679"/>
    </source>
</evidence>
<feature type="region of interest" description="Disordered" evidence="4">
    <location>
        <begin position="351"/>
        <end position="381"/>
    </location>
</feature>
<feature type="domain" description="Glycosyltransferase 2-like" evidence="5">
    <location>
        <begin position="72"/>
        <end position="196"/>
    </location>
</feature>
<gene>
    <name evidence="6" type="ORF">SAMN05216551_10787</name>
</gene>
<feature type="compositionally biased region" description="Polar residues" evidence="4">
    <location>
        <begin position="1"/>
        <end position="21"/>
    </location>
</feature>
<evidence type="ECO:0000256" key="4">
    <source>
        <dbReference type="SAM" id="MobiDB-lite"/>
    </source>
</evidence>
<dbReference type="InterPro" id="IPR029044">
    <property type="entry name" value="Nucleotide-diphossugar_trans"/>
</dbReference>
<dbReference type="Pfam" id="PF00535">
    <property type="entry name" value="Glycos_transf_2"/>
    <property type="match status" value="1"/>
</dbReference>
<evidence type="ECO:0000313" key="7">
    <source>
        <dbReference type="Proteomes" id="UP000243719"/>
    </source>
</evidence>
<dbReference type="PANTHER" id="PTHR43179:SF12">
    <property type="entry name" value="GALACTOFURANOSYLTRANSFERASE GLFT2"/>
    <property type="match status" value="1"/>
</dbReference>